<evidence type="ECO:0000256" key="3">
    <source>
        <dbReference type="ARBA" id="ARBA00023163"/>
    </source>
</evidence>
<protein>
    <recommendedName>
        <fullName evidence="4">HTH marR-type domain-containing protein</fullName>
    </recommendedName>
</protein>
<dbReference type="GO" id="GO:0003677">
    <property type="term" value="F:DNA binding"/>
    <property type="evidence" value="ECO:0007669"/>
    <property type="project" value="UniProtKB-KW"/>
</dbReference>
<dbReference type="SMART" id="SM00347">
    <property type="entry name" value="HTH_MARR"/>
    <property type="match status" value="1"/>
</dbReference>
<keyword evidence="3" id="KW-0804">Transcription</keyword>
<dbReference type="AlphaFoldDB" id="A0A916REI0"/>
<dbReference type="PANTHER" id="PTHR42756">
    <property type="entry name" value="TRANSCRIPTIONAL REGULATOR, MARR"/>
    <property type="match status" value="1"/>
</dbReference>
<dbReference type="InterPro" id="IPR036388">
    <property type="entry name" value="WH-like_DNA-bd_sf"/>
</dbReference>
<gene>
    <name evidence="5" type="ORF">GCM10011507_01790</name>
</gene>
<evidence type="ECO:0000313" key="5">
    <source>
        <dbReference type="EMBL" id="GGA54202.1"/>
    </source>
</evidence>
<comment type="caution">
    <text evidence="5">The sequence shown here is derived from an EMBL/GenBank/DDBJ whole genome shotgun (WGS) entry which is preliminary data.</text>
</comment>
<reference evidence="5" key="2">
    <citation type="submission" date="2020-09" db="EMBL/GenBank/DDBJ databases">
        <authorList>
            <person name="Sun Q."/>
            <person name="Zhou Y."/>
        </authorList>
    </citation>
    <scope>NUCLEOTIDE SEQUENCE</scope>
    <source>
        <strain evidence="5">CGMCC 1.15447</strain>
    </source>
</reference>
<feature type="domain" description="HTH marR-type" evidence="4">
    <location>
        <begin position="13"/>
        <end position="151"/>
    </location>
</feature>
<organism evidence="5 6">
    <name type="scientific">Edaphobacter acidisoli</name>
    <dbReference type="NCBI Taxonomy" id="2040573"/>
    <lineage>
        <taxon>Bacteria</taxon>
        <taxon>Pseudomonadati</taxon>
        <taxon>Acidobacteriota</taxon>
        <taxon>Terriglobia</taxon>
        <taxon>Terriglobales</taxon>
        <taxon>Acidobacteriaceae</taxon>
        <taxon>Edaphobacter</taxon>
    </lineage>
</organism>
<dbReference type="PROSITE" id="PS01117">
    <property type="entry name" value="HTH_MARR_1"/>
    <property type="match status" value="1"/>
</dbReference>
<evidence type="ECO:0000313" key="6">
    <source>
        <dbReference type="Proteomes" id="UP000648801"/>
    </source>
</evidence>
<proteinExistence type="predicted"/>
<dbReference type="PRINTS" id="PR00598">
    <property type="entry name" value="HTHMARR"/>
</dbReference>
<dbReference type="EMBL" id="BMJB01000001">
    <property type="protein sequence ID" value="GGA54202.1"/>
    <property type="molecule type" value="Genomic_DNA"/>
</dbReference>
<evidence type="ECO:0000259" key="4">
    <source>
        <dbReference type="PROSITE" id="PS50995"/>
    </source>
</evidence>
<dbReference type="SUPFAM" id="SSF46785">
    <property type="entry name" value="Winged helix' DNA-binding domain"/>
    <property type="match status" value="1"/>
</dbReference>
<dbReference type="InterPro" id="IPR036390">
    <property type="entry name" value="WH_DNA-bd_sf"/>
</dbReference>
<dbReference type="Pfam" id="PF01047">
    <property type="entry name" value="MarR"/>
    <property type="match status" value="1"/>
</dbReference>
<dbReference type="InterPro" id="IPR023187">
    <property type="entry name" value="Tscrpt_reg_MarR-type_CS"/>
</dbReference>
<keyword evidence="6" id="KW-1185">Reference proteome</keyword>
<dbReference type="Proteomes" id="UP000648801">
    <property type="component" value="Unassembled WGS sequence"/>
</dbReference>
<evidence type="ECO:0000256" key="1">
    <source>
        <dbReference type="ARBA" id="ARBA00023015"/>
    </source>
</evidence>
<accession>A0A916REI0</accession>
<sequence length="179" mass="20023">MKKTATVRTSTEDDKHALKLHRCISALMREFRLEPGLLAGSPYIGLHANDIGLFEVLAEPGPWNVRGIADTVRSPISTVSSALDRLEKSGLVRRTRTAKDRRVVGIELTARGKKLERRLRDAHILNCRAMLLRLAPEERNEFLRLADKVALPAILTADSVFPNNLRRILAGKRVSMPTQ</sequence>
<name>A0A916REI0_9BACT</name>
<dbReference type="InterPro" id="IPR000835">
    <property type="entry name" value="HTH_MarR-typ"/>
</dbReference>
<dbReference type="Gene3D" id="1.10.10.10">
    <property type="entry name" value="Winged helix-like DNA-binding domain superfamily/Winged helix DNA-binding domain"/>
    <property type="match status" value="1"/>
</dbReference>
<keyword evidence="2" id="KW-0238">DNA-binding</keyword>
<dbReference type="PROSITE" id="PS50995">
    <property type="entry name" value="HTH_MARR_2"/>
    <property type="match status" value="1"/>
</dbReference>
<dbReference type="PANTHER" id="PTHR42756:SF1">
    <property type="entry name" value="TRANSCRIPTIONAL REPRESSOR OF EMRAB OPERON"/>
    <property type="match status" value="1"/>
</dbReference>
<dbReference type="RefSeq" id="WP_188757495.1">
    <property type="nucleotide sequence ID" value="NZ_BMJB01000001.1"/>
</dbReference>
<evidence type="ECO:0000256" key="2">
    <source>
        <dbReference type="ARBA" id="ARBA00023125"/>
    </source>
</evidence>
<reference evidence="5" key="1">
    <citation type="journal article" date="2014" name="Int. J. Syst. Evol. Microbiol.">
        <title>Complete genome sequence of Corynebacterium casei LMG S-19264T (=DSM 44701T), isolated from a smear-ripened cheese.</title>
        <authorList>
            <consortium name="US DOE Joint Genome Institute (JGI-PGF)"/>
            <person name="Walter F."/>
            <person name="Albersmeier A."/>
            <person name="Kalinowski J."/>
            <person name="Ruckert C."/>
        </authorList>
    </citation>
    <scope>NUCLEOTIDE SEQUENCE</scope>
    <source>
        <strain evidence="5">CGMCC 1.15447</strain>
    </source>
</reference>
<keyword evidence="1" id="KW-0805">Transcription regulation</keyword>
<dbReference type="GO" id="GO:0003700">
    <property type="term" value="F:DNA-binding transcription factor activity"/>
    <property type="evidence" value="ECO:0007669"/>
    <property type="project" value="InterPro"/>
</dbReference>